<dbReference type="EMBL" id="CP026309">
    <property type="protein sequence ID" value="AUV81294.1"/>
    <property type="molecule type" value="Genomic_DNA"/>
</dbReference>
<keyword evidence="3" id="KW-1185">Reference proteome</keyword>
<dbReference type="OrthoDB" id="233478at2157"/>
<reference evidence="2 3" key="1">
    <citation type="submission" date="2018-01" db="EMBL/GenBank/DDBJ databases">
        <title>Complete genome sequence of Salinigranum rubrum GX10T, an extremely halophilic archaeon isolated from a marine solar saltern.</title>
        <authorList>
            <person name="Han S."/>
        </authorList>
    </citation>
    <scope>NUCLEOTIDE SEQUENCE [LARGE SCALE GENOMIC DNA]</scope>
    <source>
        <strain evidence="2 3">GX10</strain>
    </source>
</reference>
<proteinExistence type="predicted"/>
<accession>A0A2I8VHC9</accession>
<name>A0A2I8VHC9_9EURY</name>
<organism evidence="2 3">
    <name type="scientific">Salinigranum rubrum</name>
    <dbReference type="NCBI Taxonomy" id="755307"/>
    <lineage>
        <taxon>Archaea</taxon>
        <taxon>Methanobacteriati</taxon>
        <taxon>Methanobacteriota</taxon>
        <taxon>Stenosarchaea group</taxon>
        <taxon>Halobacteria</taxon>
        <taxon>Halobacteriales</taxon>
        <taxon>Haloferacaceae</taxon>
        <taxon>Salinigranum</taxon>
    </lineage>
</organism>
<dbReference type="SUPFAM" id="SSF160104">
    <property type="entry name" value="Acetoacetate decarboxylase-like"/>
    <property type="match status" value="1"/>
</dbReference>
<dbReference type="Pfam" id="PF09844">
    <property type="entry name" value="DUF2071"/>
    <property type="match status" value="1"/>
</dbReference>
<gene>
    <name evidence="2" type="ORF">C2R22_06125</name>
</gene>
<feature type="region of interest" description="Disordered" evidence="1">
    <location>
        <begin position="106"/>
        <end position="146"/>
    </location>
</feature>
<feature type="compositionally biased region" description="Basic and acidic residues" evidence="1">
    <location>
        <begin position="134"/>
        <end position="145"/>
    </location>
</feature>
<evidence type="ECO:0000313" key="2">
    <source>
        <dbReference type="EMBL" id="AUV81294.1"/>
    </source>
</evidence>
<evidence type="ECO:0000256" key="1">
    <source>
        <dbReference type="SAM" id="MobiDB-lite"/>
    </source>
</evidence>
<dbReference type="InterPro" id="IPR023375">
    <property type="entry name" value="ADC_dom_sf"/>
</dbReference>
<evidence type="ECO:0000313" key="3">
    <source>
        <dbReference type="Proteomes" id="UP000236584"/>
    </source>
</evidence>
<dbReference type="KEGG" id="srub:C2R22_06125"/>
<dbReference type="InterPro" id="IPR018644">
    <property type="entry name" value="DUF2071"/>
</dbReference>
<dbReference type="PANTHER" id="PTHR39186">
    <property type="entry name" value="DUF2071 FAMILY PROTEIN"/>
    <property type="match status" value="1"/>
</dbReference>
<protein>
    <recommendedName>
        <fullName evidence="4">DUF2071 domain-containing protein</fullName>
    </recommendedName>
</protein>
<dbReference type="Proteomes" id="UP000236584">
    <property type="component" value="Chromosome"/>
</dbReference>
<dbReference type="RefSeq" id="WP_103424982.1">
    <property type="nucleotide sequence ID" value="NZ_CP026309.1"/>
</dbReference>
<dbReference type="AlphaFoldDB" id="A0A2I8VHC9"/>
<evidence type="ECO:0008006" key="4">
    <source>
        <dbReference type="Google" id="ProtNLM"/>
    </source>
</evidence>
<dbReference type="PANTHER" id="PTHR39186:SF1">
    <property type="entry name" value="DUF2071 DOMAIN-CONTAINING PROTEIN"/>
    <property type="match status" value="1"/>
</dbReference>
<dbReference type="GeneID" id="35591649"/>
<sequence length="234" mass="25915">MRTHLLSVRVRDGRFAHWPADPAVVDAHLPAGVGVATYDERAWLGVVAFVMEDIRPRGSRVGRTFPEVNLRTYVTRGEESGVYFFSLDADDRLSVSAARSAVRAPVLPRADGRRPRGRPPQTAERTRPPGRAPRTPERLYGRDDDSFVPEPGSLPAFLTENDRFYARGTCSTRSTRLYRDDIAHEPWRLVPADATVHEESLFRAAGFESPTGEPLVHVAEPLDVTAGSLATAEE</sequence>